<organism evidence="2 3">
    <name type="scientific">Actinocatenispora comari</name>
    <dbReference type="NCBI Taxonomy" id="2807577"/>
    <lineage>
        <taxon>Bacteria</taxon>
        <taxon>Bacillati</taxon>
        <taxon>Actinomycetota</taxon>
        <taxon>Actinomycetes</taxon>
        <taxon>Micromonosporales</taxon>
        <taxon>Micromonosporaceae</taxon>
        <taxon>Actinocatenispora</taxon>
    </lineage>
</organism>
<dbReference type="AlphaFoldDB" id="A0A8J4AKQ9"/>
<accession>A0A8J4AKQ9</accession>
<proteinExistence type="predicted"/>
<dbReference type="Proteomes" id="UP000614996">
    <property type="component" value="Unassembled WGS sequence"/>
</dbReference>
<gene>
    <name evidence="2" type="ORF">NUM_68410</name>
</gene>
<name>A0A8J4AKQ9_9ACTN</name>
<feature type="domain" description="TY-Chap N-terminal" evidence="1">
    <location>
        <begin position="5"/>
        <end position="125"/>
    </location>
</feature>
<keyword evidence="3" id="KW-1185">Reference proteome</keyword>
<sequence length="150" mass="16272">MSVPSWAELEARLPDALASLPADSFLIVCADAGTGDERYVQFMQFADRLDAQVVGEQVLPPEQRLTAAGRALMASLGWIAPRPPDGSGNWETSLRWPARSGDYRRVAAMSVAALRDAYGVPTSDALVYRSWNENTRAPVDLPGLGLRRSA</sequence>
<dbReference type="RefSeq" id="WP_207129160.1">
    <property type="nucleotide sequence ID" value="NZ_BOPO01000148.1"/>
</dbReference>
<reference evidence="3" key="1">
    <citation type="journal article" date="2021" name="Int. J. Syst. Evol. Microbiol.">
        <title>Actinocatenispora comari sp. nov., an endophytic actinomycete isolated from aerial parts of Comarum salesowianum.</title>
        <authorList>
            <person name="Oyunbileg N."/>
            <person name="Iizaka Y."/>
            <person name="Hamada M."/>
            <person name="Davaapurev B.O."/>
            <person name="Fukumoto A."/>
            <person name="Tsetseg B."/>
            <person name="Kato F."/>
            <person name="Tamura T."/>
            <person name="Batkhuu J."/>
            <person name="Anzai Y."/>
        </authorList>
    </citation>
    <scope>NUCLEOTIDE SEQUENCE [LARGE SCALE GENOMIC DNA]</scope>
    <source>
        <strain evidence="3">NUM-2625</strain>
    </source>
</reference>
<dbReference type="InterPro" id="IPR054344">
    <property type="entry name" value="TY-Chap_N"/>
</dbReference>
<evidence type="ECO:0000313" key="3">
    <source>
        <dbReference type="Proteomes" id="UP000614996"/>
    </source>
</evidence>
<evidence type="ECO:0000313" key="2">
    <source>
        <dbReference type="EMBL" id="GIL31587.1"/>
    </source>
</evidence>
<protein>
    <recommendedName>
        <fullName evidence="1">TY-Chap N-terminal domain-containing protein</fullName>
    </recommendedName>
</protein>
<dbReference type="Pfam" id="PF22552">
    <property type="entry name" value="TY-Chap3"/>
    <property type="match status" value="1"/>
</dbReference>
<evidence type="ECO:0000259" key="1">
    <source>
        <dbReference type="Pfam" id="PF22552"/>
    </source>
</evidence>
<dbReference type="EMBL" id="BOPO01000148">
    <property type="protein sequence ID" value="GIL31587.1"/>
    <property type="molecule type" value="Genomic_DNA"/>
</dbReference>
<comment type="caution">
    <text evidence="2">The sequence shown here is derived from an EMBL/GenBank/DDBJ whole genome shotgun (WGS) entry which is preliminary data.</text>
</comment>